<accession>A0ACB9PNY2</accession>
<keyword evidence="2" id="KW-1185">Reference proteome</keyword>
<sequence length="71" mass="7788">MKWKEVSILKACEEKHHQADNGASLNDEEEIAGLSRFSSPGQGELISCPHLESHSGAKTWPISVTAEKLRS</sequence>
<name>A0ACB9PNY2_BAUVA</name>
<proteinExistence type="predicted"/>
<gene>
    <name evidence="1" type="ORF">L6164_008978</name>
</gene>
<reference evidence="1 2" key="1">
    <citation type="journal article" date="2022" name="DNA Res.">
        <title>Chromosomal-level genome assembly of the orchid tree Bauhinia variegata (Leguminosae; Cercidoideae) supports the allotetraploid origin hypothesis of Bauhinia.</title>
        <authorList>
            <person name="Zhong Y."/>
            <person name="Chen Y."/>
            <person name="Zheng D."/>
            <person name="Pang J."/>
            <person name="Liu Y."/>
            <person name="Luo S."/>
            <person name="Meng S."/>
            <person name="Qian L."/>
            <person name="Wei D."/>
            <person name="Dai S."/>
            <person name="Zhou R."/>
        </authorList>
    </citation>
    <scope>NUCLEOTIDE SEQUENCE [LARGE SCALE GENOMIC DNA]</scope>
    <source>
        <strain evidence="1">BV-YZ2020</strain>
    </source>
</reference>
<evidence type="ECO:0000313" key="2">
    <source>
        <dbReference type="Proteomes" id="UP000828941"/>
    </source>
</evidence>
<dbReference type="Proteomes" id="UP000828941">
    <property type="component" value="Chromosome 4"/>
</dbReference>
<comment type="caution">
    <text evidence="1">The sequence shown here is derived from an EMBL/GenBank/DDBJ whole genome shotgun (WGS) entry which is preliminary data.</text>
</comment>
<dbReference type="EMBL" id="CM039429">
    <property type="protein sequence ID" value="KAI4348230.1"/>
    <property type="molecule type" value="Genomic_DNA"/>
</dbReference>
<protein>
    <submittedName>
        <fullName evidence="1">Uncharacterized protein</fullName>
    </submittedName>
</protein>
<evidence type="ECO:0000313" key="1">
    <source>
        <dbReference type="EMBL" id="KAI4348230.1"/>
    </source>
</evidence>
<organism evidence="1 2">
    <name type="scientific">Bauhinia variegata</name>
    <name type="common">Purple orchid tree</name>
    <name type="synonym">Phanera variegata</name>
    <dbReference type="NCBI Taxonomy" id="167791"/>
    <lineage>
        <taxon>Eukaryota</taxon>
        <taxon>Viridiplantae</taxon>
        <taxon>Streptophyta</taxon>
        <taxon>Embryophyta</taxon>
        <taxon>Tracheophyta</taxon>
        <taxon>Spermatophyta</taxon>
        <taxon>Magnoliopsida</taxon>
        <taxon>eudicotyledons</taxon>
        <taxon>Gunneridae</taxon>
        <taxon>Pentapetalae</taxon>
        <taxon>rosids</taxon>
        <taxon>fabids</taxon>
        <taxon>Fabales</taxon>
        <taxon>Fabaceae</taxon>
        <taxon>Cercidoideae</taxon>
        <taxon>Cercideae</taxon>
        <taxon>Bauhiniinae</taxon>
        <taxon>Bauhinia</taxon>
    </lineage>
</organism>